<organism evidence="7 8">
    <name type="scientific">Aspergillus coremiiformis</name>
    <dbReference type="NCBI Taxonomy" id="138285"/>
    <lineage>
        <taxon>Eukaryota</taxon>
        <taxon>Fungi</taxon>
        <taxon>Dikarya</taxon>
        <taxon>Ascomycota</taxon>
        <taxon>Pezizomycotina</taxon>
        <taxon>Eurotiomycetes</taxon>
        <taxon>Eurotiomycetidae</taxon>
        <taxon>Eurotiales</taxon>
        <taxon>Aspergillaceae</taxon>
        <taxon>Aspergillus</taxon>
        <taxon>Aspergillus subgen. Circumdati</taxon>
    </lineage>
</organism>
<reference evidence="8" key="1">
    <citation type="submission" date="2019-04" db="EMBL/GenBank/DDBJ databases">
        <title>Friends and foes A comparative genomics studyof 23 Aspergillus species from section Flavi.</title>
        <authorList>
            <consortium name="DOE Joint Genome Institute"/>
            <person name="Kjaerbolling I."/>
            <person name="Vesth T."/>
            <person name="Frisvad J.C."/>
            <person name="Nybo J.L."/>
            <person name="Theobald S."/>
            <person name="Kildgaard S."/>
            <person name="Isbrandt T."/>
            <person name="Kuo A."/>
            <person name="Sato A."/>
            <person name="Lyhne E.K."/>
            <person name="Kogle M.E."/>
            <person name="Wiebenga A."/>
            <person name="Kun R.S."/>
            <person name="Lubbers R.J."/>
            <person name="Makela M.R."/>
            <person name="Barry K."/>
            <person name="Chovatia M."/>
            <person name="Clum A."/>
            <person name="Daum C."/>
            <person name="Haridas S."/>
            <person name="He G."/>
            <person name="LaButti K."/>
            <person name="Lipzen A."/>
            <person name="Mondo S."/>
            <person name="Riley R."/>
            <person name="Salamov A."/>
            <person name="Simmons B.A."/>
            <person name="Magnuson J.K."/>
            <person name="Henrissat B."/>
            <person name="Mortensen U.H."/>
            <person name="Larsen T.O."/>
            <person name="Devries R.P."/>
            <person name="Grigoriev I.V."/>
            <person name="Machida M."/>
            <person name="Baker S.E."/>
            <person name="Andersen M.R."/>
        </authorList>
    </citation>
    <scope>NUCLEOTIDE SEQUENCE [LARGE SCALE GENOMIC DNA]</scope>
    <source>
        <strain evidence="8">CBS 553.77</strain>
    </source>
</reference>
<evidence type="ECO:0000256" key="3">
    <source>
        <dbReference type="ARBA" id="ARBA00016197"/>
    </source>
</evidence>
<dbReference type="AlphaFoldDB" id="A0A5N6ZHD4"/>
<proteinExistence type="inferred from homology"/>
<dbReference type="Proteomes" id="UP000327118">
    <property type="component" value="Unassembled WGS sequence"/>
</dbReference>
<dbReference type="InterPro" id="IPR051035">
    <property type="entry name" value="Mito_inheritance_9"/>
</dbReference>
<dbReference type="SUPFAM" id="SSF56112">
    <property type="entry name" value="Protein kinase-like (PK-like)"/>
    <property type="match status" value="1"/>
</dbReference>
<dbReference type="GO" id="GO:0005739">
    <property type="term" value="C:mitochondrion"/>
    <property type="evidence" value="ECO:0007669"/>
    <property type="project" value="UniProtKB-SubCell"/>
</dbReference>
<keyword evidence="4" id="KW-0809">Transit peptide</keyword>
<evidence type="ECO:0000256" key="6">
    <source>
        <dbReference type="ARBA" id="ARBA00031849"/>
    </source>
</evidence>
<evidence type="ECO:0000256" key="2">
    <source>
        <dbReference type="ARBA" id="ARBA00005543"/>
    </source>
</evidence>
<comment type="similarity">
    <text evidence="2">Belongs to the AIM9 family.</text>
</comment>
<dbReference type="PANTHER" id="PTHR36091">
    <property type="entry name" value="ALTERED INHERITANCE OF MITOCHONDRIA PROTEIN 9, MITOCHONDRIAL"/>
    <property type="match status" value="1"/>
</dbReference>
<protein>
    <recommendedName>
        <fullName evidence="3">Altered inheritance of mitochondria protein 9, mitochondrial</fullName>
    </recommendedName>
    <alternativeName>
        <fullName evidence="6">Found in mitochondrial proteome protein 29</fullName>
    </alternativeName>
</protein>
<dbReference type="OrthoDB" id="2831558at2759"/>
<comment type="subcellular location">
    <subcellularLocation>
        <location evidence="1">Mitochondrion</location>
    </subcellularLocation>
</comment>
<evidence type="ECO:0000256" key="1">
    <source>
        <dbReference type="ARBA" id="ARBA00004173"/>
    </source>
</evidence>
<name>A0A5N6ZHD4_9EURO</name>
<evidence type="ECO:0000256" key="4">
    <source>
        <dbReference type="ARBA" id="ARBA00022946"/>
    </source>
</evidence>
<dbReference type="EMBL" id="ML739033">
    <property type="protein sequence ID" value="KAE8357051.1"/>
    <property type="molecule type" value="Genomic_DNA"/>
</dbReference>
<dbReference type="InterPro" id="IPR011009">
    <property type="entry name" value="Kinase-like_dom_sf"/>
</dbReference>
<dbReference type="PANTHER" id="PTHR36091:SF1">
    <property type="entry name" value="ALTERED INHERITANCE OF MITOCHONDRIA PROTEIN 9, MITOCHONDRIAL"/>
    <property type="match status" value="1"/>
</dbReference>
<sequence length="477" mass="54185">MLIQVADGCATTSYSATRATSILELAPGADTITNCQKIEGGFNRVLVFRLNNAKRIVARLPFRLAGPARLTTASEVATIRYYWSDNAMDSCNAIGSEYIIMEHANGVQLHYKWQDLAGDQKIRCIHSIYQKLREVIDLDFPAFGSLYSLDSRLNHESRQPVEGGFCVGPHCGPRYWDCGVGERRYYHIVKANHGPWSTIDRFCDGLIDAGLSRVSPTDPDAECRPSYHGSIQAHLRLLTRARAVLKQISADTWIQNVATPLLFHPDLYKRNIFVSEDDPSIVTGIIDWQAASIEPSFWYADEVPDFALSLEPKPNLCLRAFEACTQFLTPRLSGPRLMDDRLFRPFRFSYRTWNDGAVALRDDLIETTQHWHELGLAGQCAYPTPTPKQLLRHKKEYKLFEAAHALKRDLASLLDTATDGWMPPEQWETTEQIHKEMFEGMLHAVLTNKDLEDEPVTDEAILRSIWPFDLKTQKPRC</sequence>
<evidence type="ECO:0000256" key="5">
    <source>
        <dbReference type="ARBA" id="ARBA00023128"/>
    </source>
</evidence>
<evidence type="ECO:0000313" key="8">
    <source>
        <dbReference type="Proteomes" id="UP000327118"/>
    </source>
</evidence>
<evidence type="ECO:0000313" key="7">
    <source>
        <dbReference type="EMBL" id="KAE8357051.1"/>
    </source>
</evidence>
<keyword evidence="8" id="KW-1185">Reference proteome</keyword>
<accession>A0A5N6ZHD4</accession>
<gene>
    <name evidence="7" type="ORF">BDV28DRAFT_154324</name>
</gene>
<keyword evidence="5" id="KW-0496">Mitochondrion</keyword>